<dbReference type="InterPro" id="IPR006343">
    <property type="entry name" value="DnaB/C_C"/>
</dbReference>
<keyword evidence="5" id="KW-1185">Reference proteome</keyword>
<reference evidence="4 5" key="1">
    <citation type="submission" date="2017-05" db="EMBL/GenBank/DDBJ databases">
        <title>Butyricicoccus porcorum sp. nov. a butyrate-producing bacterium from the swine intestinal tract.</title>
        <authorList>
            <person name="Trachsel J."/>
            <person name="Humphrey S."/>
            <person name="Allen H.K."/>
        </authorList>
    </citation>
    <scope>NUCLEOTIDE SEQUENCE [LARGE SCALE GENOMIC DNA]</scope>
    <source>
        <strain evidence="4">BB10</strain>
    </source>
</reference>
<comment type="similarity">
    <text evidence="1">Belongs to the DnaB/DnaD family.</text>
</comment>
<evidence type="ECO:0000313" key="4">
    <source>
        <dbReference type="EMBL" id="OUM19363.1"/>
    </source>
</evidence>
<feature type="domain" description="DnaB/C C-terminal" evidence="3">
    <location>
        <begin position="115"/>
        <end position="186"/>
    </location>
</feature>
<organism evidence="4 5">
    <name type="scientific">Butyricicoccus porcorum</name>
    <dbReference type="NCBI Taxonomy" id="1945634"/>
    <lineage>
        <taxon>Bacteria</taxon>
        <taxon>Bacillati</taxon>
        <taxon>Bacillota</taxon>
        <taxon>Clostridia</taxon>
        <taxon>Eubacteriales</taxon>
        <taxon>Butyricicoccaceae</taxon>
        <taxon>Butyricicoccus</taxon>
    </lineage>
</organism>
<evidence type="ECO:0000256" key="1">
    <source>
        <dbReference type="ARBA" id="ARBA00093462"/>
    </source>
</evidence>
<comment type="caution">
    <text evidence="4">The sequence shown here is derived from an EMBL/GenBank/DDBJ whole genome shotgun (WGS) entry which is preliminary data.</text>
</comment>
<dbReference type="Proteomes" id="UP000194903">
    <property type="component" value="Unassembled WGS sequence"/>
</dbReference>
<sequence>MSLTSLIPTGGEFCVLRAQVVDSLLACCDGDSALLYLYLVRKGSSFDEREALRALGMTRDRYDRAVHTLTSLHLVSTPTETQQKHPDRSAHPPRYTAAEMRARREGDHRFASVCQTAEMVLGRTLTEAQLRTLMNAYEHLGLPADVLIDLLTWLHREKGVVSRRDIEEQAYLWADMGIFTAEAASEFLARREAEKPLMDSMLRALDMAGRDPAPEEYRYLSGFIRQGFDAEAVELAKERMYARLGKFSWKYLKGILDSWHQKGVHTAAEITAVEPGLHQPQPAPQAKLTPPSDGANLSDWERDWLEEFNAMNRKEGNSHGV</sequence>
<accession>A0A252F0M0</accession>
<evidence type="ECO:0000313" key="5">
    <source>
        <dbReference type="Proteomes" id="UP000194903"/>
    </source>
</evidence>
<feature type="region of interest" description="Disordered" evidence="2">
    <location>
        <begin position="277"/>
        <end position="299"/>
    </location>
</feature>
<proteinExistence type="inferred from homology"/>
<dbReference type="EMBL" id="NHOC01000020">
    <property type="protein sequence ID" value="OUM19363.1"/>
    <property type="molecule type" value="Genomic_DNA"/>
</dbReference>
<dbReference type="Gene3D" id="1.10.10.630">
    <property type="entry name" value="DnaD domain-like"/>
    <property type="match status" value="2"/>
</dbReference>
<dbReference type="OrthoDB" id="1652900at2"/>
<feature type="domain" description="DnaB/C C-terminal" evidence="3">
    <location>
        <begin position="208"/>
        <end position="271"/>
    </location>
</feature>
<gene>
    <name evidence="4" type="ORF">CBW42_13630</name>
</gene>
<dbReference type="InterPro" id="IPR034829">
    <property type="entry name" value="DnaD-like_sf"/>
</dbReference>
<name>A0A252F0M0_9FIRM</name>
<dbReference type="Pfam" id="PF07261">
    <property type="entry name" value="DnaB_2"/>
    <property type="match status" value="2"/>
</dbReference>
<dbReference type="AlphaFoldDB" id="A0A252F0M0"/>
<evidence type="ECO:0000259" key="3">
    <source>
        <dbReference type="Pfam" id="PF07261"/>
    </source>
</evidence>
<dbReference type="RefSeq" id="WP_087022661.1">
    <property type="nucleotide sequence ID" value="NZ_NHOC01000020.1"/>
</dbReference>
<dbReference type="SUPFAM" id="SSF158499">
    <property type="entry name" value="DnaD domain-like"/>
    <property type="match status" value="1"/>
</dbReference>
<protein>
    <recommendedName>
        <fullName evidence="3">DnaB/C C-terminal domain-containing protein</fullName>
    </recommendedName>
</protein>
<evidence type="ECO:0000256" key="2">
    <source>
        <dbReference type="SAM" id="MobiDB-lite"/>
    </source>
</evidence>